<dbReference type="PROSITE" id="PS50222">
    <property type="entry name" value="EF_HAND_2"/>
    <property type="match status" value="1"/>
</dbReference>
<evidence type="ECO:0000256" key="1">
    <source>
        <dbReference type="SAM" id="SignalP"/>
    </source>
</evidence>
<evidence type="ECO:0000259" key="2">
    <source>
        <dbReference type="PROSITE" id="PS50222"/>
    </source>
</evidence>
<dbReference type="InterPro" id="IPR002048">
    <property type="entry name" value="EF_hand_dom"/>
</dbReference>
<dbReference type="SUPFAM" id="SSF47473">
    <property type="entry name" value="EF-hand"/>
    <property type="match status" value="1"/>
</dbReference>
<dbReference type="InterPro" id="IPR011992">
    <property type="entry name" value="EF-hand-dom_pair"/>
</dbReference>
<dbReference type="AlphaFoldDB" id="A0A2R5FD04"/>
<dbReference type="OrthoDB" id="8537226at2"/>
<feature type="chain" id="PRO_5015312787" description="EF-hand domain-containing protein" evidence="1">
    <location>
        <begin position="19"/>
        <end position="86"/>
    </location>
</feature>
<dbReference type="RefSeq" id="WP_109016883.1">
    <property type="nucleotide sequence ID" value="NZ_BDOQ01000020.1"/>
</dbReference>
<name>A0A2R5FD04_9PROT</name>
<keyword evidence="1" id="KW-0732">Signal</keyword>
<comment type="caution">
    <text evidence="3">The sequence shown here is derived from an EMBL/GenBank/DDBJ whole genome shotgun (WGS) entry which is preliminary data.</text>
</comment>
<dbReference type="GO" id="GO:0005509">
    <property type="term" value="F:calcium ion binding"/>
    <property type="evidence" value="ECO:0007669"/>
    <property type="project" value="InterPro"/>
</dbReference>
<sequence>MKVRLLLLICLWPALGTAADAVQPQELSVDERLRLIDTDHDGQVSVSEIRAYLEAKHGKGYEQTLLTEMETKANTSCGSPFSRSFY</sequence>
<feature type="signal peptide" evidence="1">
    <location>
        <begin position="1"/>
        <end position="18"/>
    </location>
</feature>
<proteinExistence type="predicted"/>
<keyword evidence="4" id="KW-1185">Reference proteome</keyword>
<dbReference type="EMBL" id="BDOQ01000020">
    <property type="protein sequence ID" value="GBG15729.1"/>
    <property type="molecule type" value="Genomic_DNA"/>
</dbReference>
<reference evidence="3 4" key="1">
    <citation type="journal article" date="2018" name="Environ. Microbiol.">
        <title>Isolation and genomic characterization of Novimethylophilus kurashikiensis gen. nov. sp. nov., a new lanthanide-dependent methylotrophic species of Methylophilaceae.</title>
        <authorList>
            <person name="Lv H."/>
            <person name="Sahin N."/>
            <person name="Tani A."/>
        </authorList>
    </citation>
    <scope>NUCLEOTIDE SEQUENCE [LARGE SCALE GENOMIC DNA]</scope>
    <source>
        <strain evidence="3 4">La2-4</strain>
    </source>
</reference>
<dbReference type="Gene3D" id="1.10.238.10">
    <property type="entry name" value="EF-hand"/>
    <property type="match status" value="1"/>
</dbReference>
<feature type="domain" description="EF-hand" evidence="2">
    <location>
        <begin position="24"/>
        <end position="59"/>
    </location>
</feature>
<evidence type="ECO:0000313" key="4">
    <source>
        <dbReference type="Proteomes" id="UP000245081"/>
    </source>
</evidence>
<dbReference type="PROSITE" id="PS00018">
    <property type="entry name" value="EF_HAND_1"/>
    <property type="match status" value="1"/>
</dbReference>
<protein>
    <recommendedName>
        <fullName evidence="2">EF-hand domain-containing protein</fullName>
    </recommendedName>
</protein>
<accession>A0A2R5FD04</accession>
<dbReference type="InterPro" id="IPR018247">
    <property type="entry name" value="EF_Hand_1_Ca_BS"/>
</dbReference>
<evidence type="ECO:0000313" key="3">
    <source>
        <dbReference type="EMBL" id="GBG15729.1"/>
    </source>
</evidence>
<organism evidence="3 4">
    <name type="scientific">Novimethylophilus kurashikiensis</name>
    <dbReference type="NCBI Taxonomy" id="1825523"/>
    <lineage>
        <taxon>Bacteria</taxon>
        <taxon>Pseudomonadati</taxon>
        <taxon>Pseudomonadota</taxon>
        <taxon>Betaproteobacteria</taxon>
        <taxon>Nitrosomonadales</taxon>
        <taxon>Methylophilaceae</taxon>
        <taxon>Novimethylophilus</taxon>
    </lineage>
</organism>
<gene>
    <name evidence="3" type="ORF">NMK_3340</name>
</gene>
<dbReference type="Proteomes" id="UP000245081">
    <property type="component" value="Unassembled WGS sequence"/>
</dbReference>